<dbReference type="InterPro" id="IPR051320">
    <property type="entry name" value="Viral_Replic_Matur_Polypro"/>
</dbReference>
<evidence type="ECO:0008006" key="13">
    <source>
        <dbReference type="Google" id="ProtNLM"/>
    </source>
</evidence>
<evidence type="ECO:0000256" key="7">
    <source>
        <dbReference type="ARBA" id="ARBA00022801"/>
    </source>
</evidence>
<dbReference type="GO" id="GO:0004190">
    <property type="term" value="F:aspartic-type endopeptidase activity"/>
    <property type="evidence" value="ECO:0007669"/>
    <property type="project" value="UniProtKB-KW"/>
</dbReference>
<dbReference type="InterPro" id="IPR000477">
    <property type="entry name" value="RT_dom"/>
</dbReference>
<dbReference type="GO" id="GO:0004519">
    <property type="term" value="F:endonuclease activity"/>
    <property type="evidence" value="ECO:0007669"/>
    <property type="project" value="UniProtKB-KW"/>
</dbReference>
<evidence type="ECO:0000313" key="12">
    <source>
        <dbReference type="Proteomes" id="UP001190700"/>
    </source>
</evidence>
<dbReference type="AlphaFoldDB" id="A0AAE0BUP7"/>
<dbReference type="InterPro" id="IPR041373">
    <property type="entry name" value="RT_RNaseH"/>
</dbReference>
<evidence type="ECO:0000259" key="9">
    <source>
        <dbReference type="Pfam" id="PF00078"/>
    </source>
</evidence>
<dbReference type="Proteomes" id="UP001190700">
    <property type="component" value="Unassembled WGS sequence"/>
</dbReference>
<dbReference type="GO" id="GO:0003964">
    <property type="term" value="F:RNA-directed DNA polymerase activity"/>
    <property type="evidence" value="ECO:0007669"/>
    <property type="project" value="UniProtKB-KW"/>
</dbReference>
<keyword evidence="1" id="KW-0645">Protease</keyword>
<dbReference type="Gene3D" id="3.10.10.10">
    <property type="entry name" value="HIV Type 1 Reverse Transcriptase, subunit A, domain 1"/>
    <property type="match status" value="1"/>
</dbReference>
<evidence type="ECO:0000256" key="3">
    <source>
        <dbReference type="ARBA" id="ARBA00022695"/>
    </source>
</evidence>
<evidence type="ECO:0000313" key="11">
    <source>
        <dbReference type="EMBL" id="KAK3243151.1"/>
    </source>
</evidence>
<dbReference type="CDD" id="cd01647">
    <property type="entry name" value="RT_LTR"/>
    <property type="match status" value="1"/>
</dbReference>
<proteinExistence type="predicted"/>
<evidence type="ECO:0000256" key="8">
    <source>
        <dbReference type="ARBA" id="ARBA00022918"/>
    </source>
</evidence>
<evidence type="ECO:0000256" key="4">
    <source>
        <dbReference type="ARBA" id="ARBA00022722"/>
    </source>
</evidence>
<dbReference type="Pfam" id="PF17917">
    <property type="entry name" value="RT_RNaseH"/>
    <property type="match status" value="1"/>
</dbReference>
<organism evidence="11 12">
    <name type="scientific">Cymbomonas tetramitiformis</name>
    <dbReference type="NCBI Taxonomy" id="36881"/>
    <lineage>
        <taxon>Eukaryota</taxon>
        <taxon>Viridiplantae</taxon>
        <taxon>Chlorophyta</taxon>
        <taxon>Pyramimonadophyceae</taxon>
        <taxon>Pyramimonadales</taxon>
        <taxon>Pyramimonadaceae</taxon>
        <taxon>Cymbomonas</taxon>
    </lineage>
</organism>
<keyword evidence="5" id="KW-0064">Aspartyl protease</keyword>
<keyword evidence="3" id="KW-0548">Nucleotidyltransferase</keyword>
<evidence type="ECO:0000256" key="6">
    <source>
        <dbReference type="ARBA" id="ARBA00022759"/>
    </source>
</evidence>
<dbReference type="SUPFAM" id="SSF56672">
    <property type="entry name" value="DNA/RNA polymerases"/>
    <property type="match status" value="1"/>
</dbReference>
<evidence type="ECO:0000259" key="10">
    <source>
        <dbReference type="Pfam" id="PF17917"/>
    </source>
</evidence>
<keyword evidence="7" id="KW-0378">Hydrolase</keyword>
<sequence>MMFDEMQGAKFFSSFDAVDGFWQVPMAPGDVEKTAFTTQMGSYEWLVMPQGLQNSPSQYQRRMQRALGHLPFVRIFIDDVVVFSNTAAEHYEHVKQLLLTCREKGVFLKRSKCRLSKKSLRFLGHCISADGCRPQHDKVAAVRDWPELETVTHVRQFLGLAGYYRRFIHCFSEIAQPLTRLTKSDVPWEWGSMQQWAFEELKKALTSAPVLALPNIKGAADGTAPFVVQTDASGIALGGVLMQDNGDGLGLRVIAYESRQFSAAEQNYHTGDERELGALHHCTTVTWRHYLIFTNFRIQGDHRPLEWLMEPGRELSRRQARWYMDLVEVGVPRMEYIKGALLLVPDALSRRPDFKDKDVREGLKEAAVVVASAEVSMTIVEKMAAVELQLKEKLGADAKLLPADVGPHRAVRTGREQPWQALTSRQVAGTDGAMGDLPDRVEWGNQEMLSRVIKELIMPGHWHDGHLTILSRKCSE</sequence>
<dbReference type="Pfam" id="PF00078">
    <property type="entry name" value="RVT_1"/>
    <property type="match status" value="1"/>
</dbReference>
<evidence type="ECO:0000256" key="5">
    <source>
        <dbReference type="ARBA" id="ARBA00022750"/>
    </source>
</evidence>
<feature type="domain" description="Reverse transcriptase RNase H-like" evidence="10">
    <location>
        <begin position="223"/>
        <end position="327"/>
    </location>
</feature>
<name>A0AAE0BUP7_9CHLO</name>
<dbReference type="GO" id="GO:0006508">
    <property type="term" value="P:proteolysis"/>
    <property type="evidence" value="ECO:0007669"/>
    <property type="project" value="UniProtKB-KW"/>
</dbReference>
<feature type="domain" description="Reverse transcriptase" evidence="9">
    <location>
        <begin position="5"/>
        <end position="125"/>
    </location>
</feature>
<keyword evidence="8" id="KW-0695">RNA-directed DNA polymerase</keyword>
<protein>
    <recommendedName>
        <fullName evidence="13">Reverse transcriptase domain-containing protein</fullName>
    </recommendedName>
</protein>
<dbReference type="PANTHER" id="PTHR33064:SF37">
    <property type="entry name" value="RIBONUCLEASE H"/>
    <property type="match status" value="1"/>
</dbReference>
<gene>
    <name evidence="11" type="ORF">CYMTET_47184</name>
</gene>
<dbReference type="Gene3D" id="3.30.70.270">
    <property type="match status" value="2"/>
</dbReference>
<keyword evidence="6" id="KW-0255">Endonuclease</keyword>
<dbReference type="CDD" id="cd09274">
    <property type="entry name" value="RNase_HI_RT_Ty3"/>
    <property type="match status" value="1"/>
</dbReference>
<keyword evidence="4" id="KW-0540">Nuclease</keyword>
<dbReference type="InterPro" id="IPR043502">
    <property type="entry name" value="DNA/RNA_pol_sf"/>
</dbReference>
<accession>A0AAE0BUP7</accession>
<dbReference type="EMBL" id="LGRX02033081">
    <property type="protein sequence ID" value="KAK3243151.1"/>
    <property type="molecule type" value="Genomic_DNA"/>
</dbReference>
<evidence type="ECO:0000256" key="2">
    <source>
        <dbReference type="ARBA" id="ARBA00022679"/>
    </source>
</evidence>
<keyword evidence="12" id="KW-1185">Reference proteome</keyword>
<comment type="caution">
    <text evidence="11">The sequence shown here is derived from an EMBL/GenBank/DDBJ whole genome shotgun (WGS) entry which is preliminary data.</text>
</comment>
<dbReference type="FunFam" id="3.30.70.270:FF:000020">
    <property type="entry name" value="Transposon Tf2-6 polyprotein-like Protein"/>
    <property type="match status" value="1"/>
</dbReference>
<dbReference type="PANTHER" id="PTHR33064">
    <property type="entry name" value="POL PROTEIN"/>
    <property type="match status" value="1"/>
</dbReference>
<dbReference type="InterPro" id="IPR043128">
    <property type="entry name" value="Rev_trsase/Diguanyl_cyclase"/>
</dbReference>
<dbReference type="FunFam" id="3.10.10.10:FF:000007">
    <property type="entry name" value="Retrovirus-related Pol polyprotein from transposon 17.6-like Protein"/>
    <property type="match status" value="1"/>
</dbReference>
<reference evidence="11 12" key="1">
    <citation type="journal article" date="2015" name="Genome Biol. Evol.">
        <title>Comparative Genomics of a Bacterivorous Green Alga Reveals Evolutionary Causalities and Consequences of Phago-Mixotrophic Mode of Nutrition.</title>
        <authorList>
            <person name="Burns J.A."/>
            <person name="Paasch A."/>
            <person name="Narechania A."/>
            <person name="Kim E."/>
        </authorList>
    </citation>
    <scope>NUCLEOTIDE SEQUENCE [LARGE SCALE GENOMIC DNA]</scope>
    <source>
        <strain evidence="11 12">PLY_AMNH</strain>
    </source>
</reference>
<keyword evidence="2" id="KW-0808">Transferase</keyword>
<evidence type="ECO:0000256" key="1">
    <source>
        <dbReference type="ARBA" id="ARBA00022670"/>
    </source>
</evidence>